<dbReference type="InterPro" id="IPR005532">
    <property type="entry name" value="SUMF_dom"/>
</dbReference>
<feature type="domain" description="Sulfatase-modifying factor enzyme-like" evidence="1">
    <location>
        <begin position="24"/>
        <end position="268"/>
    </location>
</feature>
<dbReference type="EMBL" id="UOFH01000109">
    <property type="protein sequence ID" value="VAW59834.1"/>
    <property type="molecule type" value="Genomic_DNA"/>
</dbReference>
<dbReference type="InterPro" id="IPR051043">
    <property type="entry name" value="Sulfatase_Mod_Factor_Kinase"/>
</dbReference>
<organism evidence="2">
    <name type="scientific">hydrothermal vent metagenome</name>
    <dbReference type="NCBI Taxonomy" id="652676"/>
    <lineage>
        <taxon>unclassified sequences</taxon>
        <taxon>metagenomes</taxon>
        <taxon>ecological metagenomes</taxon>
    </lineage>
</organism>
<dbReference type="SUPFAM" id="SSF56436">
    <property type="entry name" value="C-type lectin-like"/>
    <property type="match status" value="1"/>
</dbReference>
<evidence type="ECO:0000259" key="1">
    <source>
        <dbReference type="Pfam" id="PF03781"/>
    </source>
</evidence>
<dbReference type="PANTHER" id="PTHR23150:SF19">
    <property type="entry name" value="FORMYLGLYCINE-GENERATING ENZYME"/>
    <property type="match status" value="1"/>
</dbReference>
<dbReference type="AlphaFoldDB" id="A0A3B0XUL0"/>
<dbReference type="Gene3D" id="3.90.1580.10">
    <property type="entry name" value="paralog of FGE (formylglycine-generating enzyme)"/>
    <property type="match status" value="1"/>
</dbReference>
<dbReference type="InterPro" id="IPR042095">
    <property type="entry name" value="SUMF_sf"/>
</dbReference>
<evidence type="ECO:0000313" key="2">
    <source>
        <dbReference type="EMBL" id="VAW59834.1"/>
    </source>
</evidence>
<reference evidence="2" key="1">
    <citation type="submission" date="2018-06" db="EMBL/GenBank/DDBJ databases">
        <authorList>
            <person name="Zhirakovskaya E."/>
        </authorList>
    </citation>
    <scope>NUCLEOTIDE SEQUENCE</scope>
</reference>
<sequence length="272" mass="29956">MHKKIITSLFSLSIALSSNGLLAKDIIEIKAGSFQMGCSAKDTDCGNDEGPAGGIKVNVPTFYIDKLEVSVSDYKKCIKNGNCTQPNNYSDNKYCNLGAPNRGEHPVNCIDWDQALAYCKSKNGRLPYEAEWEKAARAGSASRFPWGQEVSCKQAILDDGITFGSVPNEPDGCGEDRTWKRASRAPNAWGLFDMHGNAGEWTANWYEKDALKSLYAKGNLNGPKQSKRRVVRGGSWDENKSNLRSSYRNVKPPVSGNTIYGSIGFRCAYDQK</sequence>
<protein>
    <submittedName>
        <fullName evidence="2">Sulfatase modifying factor 1 (C-alpha-formyglycine- generating enzyme 1)</fullName>
    </submittedName>
</protein>
<dbReference type="GO" id="GO:0120147">
    <property type="term" value="F:formylglycine-generating oxidase activity"/>
    <property type="evidence" value="ECO:0007669"/>
    <property type="project" value="TreeGrafter"/>
</dbReference>
<dbReference type="PANTHER" id="PTHR23150">
    <property type="entry name" value="SULFATASE MODIFYING FACTOR 1, 2"/>
    <property type="match status" value="1"/>
</dbReference>
<gene>
    <name evidence="2" type="ORF">MNBD_GAMMA08-997</name>
</gene>
<dbReference type="Pfam" id="PF03781">
    <property type="entry name" value="FGE-sulfatase"/>
    <property type="match status" value="1"/>
</dbReference>
<name>A0A3B0XUL0_9ZZZZ</name>
<dbReference type="InterPro" id="IPR016187">
    <property type="entry name" value="CTDL_fold"/>
</dbReference>
<proteinExistence type="predicted"/>
<accession>A0A3B0XUL0</accession>